<dbReference type="RefSeq" id="XP_009168771.1">
    <property type="nucleotide sequence ID" value="XM_009170507.1"/>
</dbReference>
<reference evidence="2 3" key="1">
    <citation type="submission" date="2013-11" db="EMBL/GenBank/DDBJ databases">
        <title>Opisthorchis viverrini - life in the bile duct.</title>
        <authorList>
            <person name="Young N.D."/>
            <person name="Nagarajan N."/>
            <person name="Lin S.J."/>
            <person name="Korhonen P.K."/>
            <person name="Jex A.R."/>
            <person name="Hall R.S."/>
            <person name="Safavi-Hemami H."/>
            <person name="Kaewkong W."/>
            <person name="Bertrand D."/>
            <person name="Gao S."/>
            <person name="Seet Q."/>
            <person name="Wongkham S."/>
            <person name="Teh B.T."/>
            <person name="Wongkham C."/>
            <person name="Intapan P.M."/>
            <person name="Maleewong W."/>
            <person name="Yang X."/>
            <person name="Hu M."/>
            <person name="Wang Z."/>
            <person name="Hofmann A."/>
            <person name="Sternberg P.W."/>
            <person name="Tan P."/>
            <person name="Wang J."/>
            <person name="Gasser R.B."/>
        </authorList>
    </citation>
    <scope>NUCLEOTIDE SEQUENCE [LARGE SCALE GENOMIC DNA]</scope>
</reference>
<dbReference type="CTD" id="20319667"/>
<gene>
    <name evidence="2" type="ORF">T265_05485</name>
</gene>
<dbReference type="KEGG" id="ovi:T265_05485"/>
<protein>
    <recommendedName>
        <fullName evidence="1">Reverse transcriptase domain-containing protein</fullName>
    </recommendedName>
</protein>
<dbReference type="AlphaFoldDB" id="A0A074ZVN6"/>
<name>A0A074ZVN6_OPIVI</name>
<dbReference type="Proteomes" id="UP000054324">
    <property type="component" value="Unassembled WGS sequence"/>
</dbReference>
<keyword evidence="3" id="KW-1185">Reference proteome</keyword>
<sequence length="271" mass="29998">MALFSKGLGCYSKEKVVPHLCPDIKSTFGLKWPVPYAVLPTLDAKRLEDTGVLKPKEAIVTPIHKTGDRLSPGSCKPVSLTSVPSKVMERLVKQAILEHLSSSNLISPVQHGILPHRSRVTNMLVFVDSSTQAKDEGPISDVIFFDFSKAFDKVAHVPLLHKLESYGIQGKILRWIKAFLSDRSFRVRIVSTYSSPAPDSIGVPQGSVLAPLMFLIYVNDLPDVCMVSSPKACDVRHEYPFSPFLSNFVDVQMMRPKLEGLQNPEIQIVAC</sequence>
<evidence type="ECO:0000313" key="2">
    <source>
        <dbReference type="EMBL" id="KER27445.1"/>
    </source>
</evidence>
<dbReference type="InterPro" id="IPR000477">
    <property type="entry name" value="RT_dom"/>
</dbReference>
<organism evidence="2 3">
    <name type="scientific">Opisthorchis viverrini</name>
    <name type="common">Southeast Asian liver fluke</name>
    <dbReference type="NCBI Taxonomy" id="6198"/>
    <lineage>
        <taxon>Eukaryota</taxon>
        <taxon>Metazoa</taxon>
        <taxon>Spiralia</taxon>
        <taxon>Lophotrochozoa</taxon>
        <taxon>Platyhelminthes</taxon>
        <taxon>Trematoda</taxon>
        <taxon>Digenea</taxon>
        <taxon>Opisthorchiida</taxon>
        <taxon>Opisthorchiata</taxon>
        <taxon>Opisthorchiidae</taxon>
        <taxon>Opisthorchis</taxon>
    </lineage>
</organism>
<dbReference type="PANTHER" id="PTHR33332">
    <property type="entry name" value="REVERSE TRANSCRIPTASE DOMAIN-CONTAINING PROTEIN"/>
    <property type="match status" value="1"/>
</dbReference>
<dbReference type="STRING" id="6198.A0A074ZVN6"/>
<dbReference type="OrthoDB" id="6243574at2759"/>
<dbReference type="GeneID" id="20319667"/>
<proteinExistence type="predicted"/>
<evidence type="ECO:0000259" key="1">
    <source>
        <dbReference type="PROSITE" id="PS50878"/>
    </source>
</evidence>
<dbReference type="CDD" id="cd01650">
    <property type="entry name" value="RT_nLTR_like"/>
    <property type="match status" value="1"/>
</dbReference>
<accession>A0A074ZVN6</accession>
<dbReference type="PROSITE" id="PS50878">
    <property type="entry name" value="RT_POL"/>
    <property type="match status" value="1"/>
</dbReference>
<feature type="domain" description="Reverse transcriptase" evidence="1">
    <location>
        <begin position="44"/>
        <end position="271"/>
    </location>
</feature>
<dbReference type="Pfam" id="PF00078">
    <property type="entry name" value="RVT_1"/>
    <property type="match status" value="1"/>
</dbReference>
<evidence type="ECO:0000313" key="3">
    <source>
        <dbReference type="Proteomes" id="UP000054324"/>
    </source>
</evidence>
<dbReference type="EMBL" id="KL596722">
    <property type="protein sequence ID" value="KER27445.1"/>
    <property type="molecule type" value="Genomic_DNA"/>
</dbReference>